<dbReference type="Gene3D" id="3.40.50.720">
    <property type="entry name" value="NAD(P)-binding Rossmann-like Domain"/>
    <property type="match status" value="1"/>
</dbReference>
<keyword evidence="3" id="KW-1185">Reference proteome</keyword>
<feature type="compositionally biased region" description="Low complexity" evidence="1">
    <location>
        <begin position="72"/>
        <end position="83"/>
    </location>
</feature>
<organism evidence="2 3">
    <name type="scientific">Microbispora siamensis</name>
    <dbReference type="NCBI Taxonomy" id="564413"/>
    <lineage>
        <taxon>Bacteria</taxon>
        <taxon>Bacillati</taxon>
        <taxon>Actinomycetota</taxon>
        <taxon>Actinomycetes</taxon>
        <taxon>Streptosporangiales</taxon>
        <taxon>Streptosporangiaceae</taxon>
        <taxon>Microbispora</taxon>
    </lineage>
</organism>
<dbReference type="Proteomes" id="UP000660454">
    <property type="component" value="Unassembled WGS sequence"/>
</dbReference>
<sequence>MKVPAAIVWPGNIGTDLLVKLLRSDVIHVRYMVGVDPASDGLARARALGVEASAEGVDWLLSRPEPPRNGARRSSSSTRPSPR</sequence>
<evidence type="ECO:0000256" key="1">
    <source>
        <dbReference type="SAM" id="MobiDB-lite"/>
    </source>
</evidence>
<dbReference type="InterPro" id="IPR036291">
    <property type="entry name" value="NAD(P)-bd_dom_sf"/>
</dbReference>
<evidence type="ECO:0000313" key="2">
    <source>
        <dbReference type="EMBL" id="GIH65382.1"/>
    </source>
</evidence>
<dbReference type="EMBL" id="BOOF01000040">
    <property type="protein sequence ID" value="GIH65382.1"/>
    <property type="molecule type" value="Genomic_DNA"/>
</dbReference>
<name>A0ABQ4GVD1_9ACTN</name>
<dbReference type="SUPFAM" id="SSF51735">
    <property type="entry name" value="NAD(P)-binding Rossmann-fold domains"/>
    <property type="match status" value="1"/>
</dbReference>
<gene>
    <name evidence="2" type="ORF">Msi02_61990</name>
</gene>
<accession>A0ABQ4GVD1</accession>
<proteinExistence type="predicted"/>
<comment type="caution">
    <text evidence="2">The sequence shown here is derived from an EMBL/GenBank/DDBJ whole genome shotgun (WGS) entry which is preliminary data.</text>
</comment>
<protein>
    <submittedName>
        <fullName evidence="2">Uncharacterized protein</fullName>
    </submittedName>
</protein>
<feature type="region of interest" description="Disordered" evidence="1">
    <location>
        <begin position="59"/>
        <end position="83"/>
    </location>
</feature>
<evidence type="ECO:0000313" key="3">
    <source>
        <dbReference type="Proteomes" id="UP000660454"/>
    </source>
</evidence>
<reference evidence="2 3" key="1">
    <citation type="submission" date="2021-01" db="EMBL/GenBank/DDBJ databases">
        <title>Whole genome shotgun sequence of Microbispora siamensis NBRC 104113.</title>
        <authorList>
            <person name="Komaki H."/>
            <person name="Tamura T."/>
        </authorList>
    </citation>
    <scope>NUCLEOTIDE SEQUENCE [LARGE SCALE GENOMIC DNA]</scope>
    <source>
        <strain evidence="2 3">NBRC 104113</strain>
    </source>
</reference>